<gene>
    <name evidence="6" type="ORF">LAZ67_2003745</name>
</gene>
<comment type="subcellular location">
    <subcellularLocation>
        <location evidence="1">Secreted</location>
    </subcellularLocation>
</comment>
<feature type="domain" description="Lipase" evidence="5">
    <location>
        <begin position="57"/>
        <end position="385"/>
    </location>
</feature>
<dbReference type="EMBL" id="CP092864">
    <property type="protein sequence ID" value="UYV63323.1"/>
    <property type="molecule type" value="Genomic_DNA"/>
</dbReference>
<comment type="similarity">
    <text evidence="2 4">Belongs to the AB hydrolase superfamily. Lipase family.</text>
</comment>
<evidence type="ECO:0000313" key="6">
    <source>
        <dbReference type="EMBL" id="UYV63323.1"/>
    </source>
</evidence>
<accession>A0ABY6K4A0</accession>
<dbReference type="InterPro" id="IPR033906">
    <property type="entry name" value="Lipase_N"/>
</dbReference>
<evidence type="ECO:0000259" key="5">
    <source>
        <dbReference type="Pfam" id="PF00151"/>
    </source>
</evidence>
<keyword evidence="3" id="KW-0964">Secreted</keyword>
<evidence type="ECO:0000256" key="4">
    <source>
        <dbReference type="RuleBase" id="RU004262"/>
    </source>
</evidence>
<name>A0ABY6K4A0_9ARAC</name>
<dbReference type="InterPro" id="IPR029058">
    <property type="entry name" value="AB_hydrolase_fold"/>
</dbReference>
<dbReference type="Pfam" id="PF00151">
    <property type="entry name" value="Lipase"/>
    <property type="match status" value="1"/>
</dbReference>
<dbReference type="PANTHER" id="PTHR11610">
    <property type="entry name" value="LIPASE"/>
    <property type="match status" value="1"/>
</dbReference>
<dbReference type="CDD" id="cd00707">
    <property type="entry name" value="Pancreat_lipase_like"/>
    <property type="match status" value="1"/>
</dbReference>
<reference evidence="6 7" key="1">
    <citation type="submission" date="2022-01" db="EMBL/GenBank/DDBJ databases">
        <title>A chromosomal length assembly of Cordylochernes scorpioides.</title>
        <authorList>
            <person name="Zeh D."/>
            <person name="Zeh J."/>
        </authorList>
    </citation>
    <scope>NUCLEOTIDE SEQUENCE [LARGE SCALE GENOMIC DNA]</scope>
    <source>
        <strain evidence="6">IN4F17</strain>
        <tissue evidence="6">Whole Body</tissue>
    </source>
</reference>
<dbReference type="Proteomes" id="UP001235939">
    <property type="component" value="Chromosome 02"/>
</dbReference>
<evidence type="ECO:0000313" key="7">
    <source>
        <dbReference type="Proteomes" id="UP001235939"/>
    </source>
</evidence>
<dbReference type="PANTHER" id="PTHR11610:SF185">
    <property type="entry name" value="LD47264P"/>
    <property type="match status" value="1"/>
</dbReference>
<protein>
    <submittedName>
        <fullName evidence="6">PNLIP</fullName>
    </submittedName>
</protein>
<organism evidence="6 7">
    <name type="scientific">Cordylochernes scorpioides</name>
    <dbReference type="NCBI Taxonomy" id="51811"/>
    <lineage>
        <taxon>Eukaryota</taxon>
        <taxon>Metazoa</taxon>
        <taxon>Ecdysozoa</taxon>
        <taxon>Arthropoda</taxon>
        <taxon>Chelicerata</taxon>
        <taxon>Arachnida</taxon>
        <taxon>Pseudoscorpiones</taxon>
        <taxon>Cheliferoidea</taxon>
        <taxon>Chernetidae</taxon>
        <taxon>Cordylochernes</taxon>
    </lineage>
</organism>
<dbReference type="Gene3D" id="3.40.50.1820">
    <property type="entry name" value="alpha/beta hydrolase"/>
    <property type="match status" value="1"/>
</dbReference>
<evidence type="ECO:0000256" key="1">
    <source>
        <dbReference type="ARBA" id="ARBA00004613"/>
    </source>
</evidence>
<dbReference type="InterPro" id="IPR013818">
    <property type="entry name" value="Lipase"/>
</dbReference>
<proteinExistence type="inferred from homology"/>
<keyword evidence="7" id="KW-1185">Reference proteome</keyword>
<dbReference type="SUPFAM" id="SSF53474">
    <property type="entry name" value="alpha/beta-Hydrolases"/>
    <property type="match status" value="1"/>
</dbReference>
<sequence length="401" mass="45180">MFKSGISSRLKGIIGIGDHFKEIWIIINKIIPIFELTITLSVNPGVAVKKGPCYPRLGCFHLTEDYKLRTHNVFPDNPETINTRFDLYTPKNPEELDRISTWRNDTILKSNFDAKLPTKINIHGFLDSKLYGTWERTMKDQILLNGPYNVILVDWSGGNSFPYVQSVANIRVVAAEISLILRYLQELKGLKLEDVHLIGHSLGAHCAGYVGKMLPGLDRITGLDPAGPYFEYMPTTIRLDRGDAKFVDVIHTDGDPLLVLGLGMRQAIGHLDFYPNSGRQQPGCALTTIMNVFIDGVVKGIRSFLVCNHQRAIELWIISINHHRCEFVSHECESWSEFKEGRCEGCGTDGSKCAVMGWRAREYLPHVKPTDSKKMYLRTGSREPYCGGHSIQTLSYCSSFI</sequence>
<dbReference type="PRINTS" id="PR00821">
    <property type="entry name" value="TAGLIPASE"/>
</dbReference>
<evidence type="ECO:0000256" key="2">
    <source>
        <dbReference type="ARBA" id="ARBA00010701"/>
    </source>
</evidence>
<dbReference type="InterPro" id="IPR000734">
    <property type="entry name" value="TAG_lipase"/>
</dbReference>
<evidence type="ECO:0000256" key="3">
    <source>
        <dbReference type="ARBA" id="ARBA00022525"/>
    </source>
</evidence>